<dbReference type="EMBL" id="JAQQDW010000032">
    <property type="protein sequence ID" value="MFM0105229.1"/>
    <property type="molecule type" value="Genomic_DNA"/>
</dbReference>
<comment type="caution">
    <text evidence="1">The sequence shown here is derived from an EMBL/GenBank/DDBJ whole genome shotgun (WGS) entry which is preliminary data.</text>
</comment>
<evidence type="ECO:0000313" key="1">
    <source>
        <dbReference type="EMBL" id="MFM0105229.1"/>
    </source>
</evidence>
<gene>
    <name evidence="1" type="ORF">PQR01_17510</name>
</gene>
<name>A0ACC7NDR0_9BURK</name>
<protein>
    <submittedName>
        <fullName evidence="1">Uncharacterized protein</fullName>
    </submittedName>
</protein>
<evidence type="ECO:0000313" key="2">
    <source>
        <dbReference type="Proteomes" id="UP001629235"/>
    </source>
</evidence>
<accession>A0ACC7NDR0</accession>
<sequence length="149" mass="15412">MSFLSLSISFRNTDELSKDMRRANVSQLFLERMETAPVFTKPYAEMRTSNRLASIASIALAVLALSACGADDSSVTATTSSPPVADNGAQQHPAALSAAALPDASTALAANPAAASDPITQNMQASLAADSQQVTPVMHYAPGDSANNN</sequence>
<organism evidence="1 2">
    <name type="scientific">Paraburkholderia rhynchosiae</name>
    <dbReference type="NCBI Taxonomy" id="487049"/>
    <lineage>
        <taxon>Bacteria</taxon>
        <taxon>Pseudomonadati</taxon>
        <taxon>Pseudomonadota</taxon>
        <taxon>Betaproteobacteria</taxon>
        <taxon>Burkholderiales</taxon>
        <taxon>Burkholderiaceae</taxon>
        <taxon>Paraburkholderia</taxon>
    </lineage>
</organism>
<reference evidence="1 2" key="1">
    <citation type="journal article" date="2024" name="Chem. Sci.">
        <title>Discovery of megapolipeptins by genome mining of a Burkholderiales bacteria collection.</title>
        <authorList>
            <person name="Paulo B.S."/>
            <person name="Recchia M.J.J."/>
            <person name="Lee S."/>
            <person name="Fergusson C.H."/>
            <person name="Romanowski S.B."/>
            <person name="Hernandez A."/>
            <person name="Krull N."/>
            <person name="Liu D.Y."/>
            <person name="Cavanagh H."/>
            <person name="Bos A."/>
            <person name="Gray C.A."/>
            <person name="Murphy B.T."/>
            <person name="Linington R.G."/>
            <person name="Eustaquio A.S."/>
        </authorList>
    </citation>
    <scope>NUCLEOTIDE SEQUENCE [LARGE SCALE GENOMIC DNA]</scope>
    <source>
        <strain evidence="1 2">RL18-126-BIB-B</strain>
    </source>
</reference>
<keyword evidence="2" id="KW-1185">Reference proteome</keyword>
<dbReference type="Proteomes" id="UP001629235">
    <property type="component" value="Unassembled WGS sequence"/>
</dbReference>
<proteinExistence type="predicted"/>